<accession>A0AAN1UIC7</accession>
<evidence type="ECO:0000313" key="3">
    <source>
        <dbReference type="Proteomes" id="UP000281644"/>
    </source>
</evidence>
<feature type="transmembrane region" description="Helical" evidence="1">
    <location>
        <begin position="53"/>
        <end position="72"/>
    </location>
</feature>
<name>A0AAN1UIC7_9LACO</name>
<dbReference type="Proteomes" id="UP000281644">
    <property type="component" value="Chromosome"/>
</dbReference>
<feature type="transmembrane region" description="Helical" evidence="1">
    <location>
        <begin position="79"/>
        <end position="100"/>
    </location>
</feature>
<keyword evidence="1" id="KW-0472">Membrane</keyword>
<evidence type="ECO:0000313" key="2">
    <source>
        <dbReference type="EMBL" id="AYJ35683.1"/>
    </source>
</evidence>
<sequence>MENGGLKTHIRRRVTTRRSEITVNQRPPSVRNGRSIDNVLAGSYTSEKWIGCVGMKFVIFGGELLLLAAWLIDGRTLPLSLRLIGVIGIVIVSQLAHWVLKAR</sequence>
<dbReference type="EMBL" id="CP032751">
    <property type="protein sequence ID" value="AYJ35683.1"/>
    <property type="molecule type" value="Genomic_DNA"/>
</dbReference>
<proteinExistence type="predicted"/>
<keyword evidence="1" id="KW-1133">Transmembrane helix</keyword>
<gene>
    <name evidence="2" type="ORF">LPA65_07815</name>
</gene>
<dbReference type="KEGG" id="larg:LPA65_07815"/>
<organism evidence="2 3">
    <name type="scientific">Lactiplantibacillus argentoratensis</name>
    <dbReference type="NCBI Taxonomy" id="271881"/>
    <lineage>
        <taxon>Bacteria</taxon>
        <taxon>Bacillati</taxon>
        <taxon>Bacillota</taxon>
        <taxon>Bacilli</taxon>
        <taxon>Lactobacillales</taxon>
        <taxon>Lactobacillaceae</taxon>
        <taxon>Lactiplantibacillus</taxon>
    </lineage>
</organism>
<evidence type="ECO:0000256" key="1">
    <source>
        <dbReference type="SAM" id="Phobius"/>
    </source>
</evidence>
<reference evidence="2 3" key="1">
    <citation type="submission" date="2018-10" db="EMBL/GenBank/DDBJ databases">
        <title>Genome sequencing of Lactobacillus species.</title>
        <authorList>
            <person name="Baek C."/>
            <person name="Yi H."/>
        </authorList>
    </citation>
    <scope>NUCLEOTIDE SEQUENCE [LARGE SCALE GENOMIC DNA]</scope>
    <source>
        <strain evidence="2 3">DSM 16365</strain>
    </source>
</reference>
<protein>
    <submittedName>
        <fullName evidence="2">Uncharacterized protein</fullName>
    </submittedName>
</protein>
<dbReference type="AlphaFoldDB" id="A0AAN1UIC7"/>
<keyword evidence="1" id="KW-0812">Transmembrane</keyword>